<proteinExistence type="predicted"/>
<dbReference type="FunFam" id="6.10.140.2150:FF:000001">
    <property type="entry name" value="Sphingosine-1-phosphate lyase 1"/>
    <property type="match status" value="1"/>
</dbReference>
<accession>A0A183TPH0</accession>
<sequence length="85" mass="9004">LHLPQHGVDASDSGPLQDFLVRDPVFPSQFQYSAVAAEMEAIQLSGLAAVYGMCQLIPDRSLVASVAASFLDACYATQSPSDETS</sequence>
<organism evidence="1">
    <name type="scientific">Schistocephalus solidus</name>
    <name type="common">Tapeworm</name>
    <dbReference type="NCBI Taxonomy" id="70667"/>
    <lineage>
        <taxon>Eukaryota</taxon>
        <taxon>Metazoa</taxon>
        <taxon>Spiralia</taxon>
        <taxon>Lophotrochozoa</taxon>
        <taxon>Platyhelminthes</taxon>
        <taxon>Cestoda</taxon>
        <taxon>Eucestoda</taxon>
        <taxon>Diphyllobothriidea</taxon>
        <taxon>Diphyllobothriidae</taxon>
        <taxon>Schistocephalus</taxon>
    </lineage>
</organism>
<dbReference type="AlphaFoldDB" id="A0A183TPH0"/>
<dbReference type="Gene3D" id="6.10.140.2150">
    <property type="match status" value="1"/>
</dbReference>
<evidence type="ECO:0000313" key="1">
    <source>
        <dbReference type="WBParaSite" id="SSLN_0001905901-mRNA-1"/>
    </source>
</evidence>
<reference evidence="1" key="1">
    <citation type="submission" date="2016-06" db="UniProtKB">
        <authorList>
            <consortium name="WormBaseParasite"/>
        </authorList>
    </citation>
    <scope>IDENTIFICATION</scope>
</reference>
<protein>
    <submittedName>
        <fullName evidence="1">Rab-GAP TBC domain-containing protein</fullName>
    </submittedName>
</protein>
<dbReference type="WBParaSite" id="SSLN_0001905901-mRNA-1">
    <property type="protein sequence ID" value="SSLN_0001905901-mRNA-1"/>
    <property type="gene ID" value="SSLN_0001905901"/>
</dbReference>
<name>A0A183TPH0_SCHSO</name>